<reference evidence="3" key="1">
    <citation type="submission" date="2012-01" db="EMBL/GenBank/DDBJ databases">
        <title>Complete sequence of chromosome of Thermobacillus composti KWC4.</title>
        <authorList>
            <person name="Lucas S."/>
            <person name="Han J."/>
            <person name="Lapidus A."/>
            <person name="Cheng J.-F."/>
            <person name="Goodwin L."/>
            <person name="Pitluck S."/>
            <person name="Peters L."/>
            <person name="Ovchinnikova G."/>
            <person name="Teshima H."/>
            <person name="Detter J.C."/>
            <person name="Han C."/>
            <person name="Tapia R."/>
            <person name="Land M."/>
            <person name="Hauser L."/>
            <person name="Kyrpides N."/>
            <person name="Ivanova N."/>
            <person name="Pagani I."/>
            <person name="Anderson I."/>
            <person name="Woyke T."/>
        </authorList>
    </citation>
    <scope>NUCLEOTIDE SEQUENCE [LARGE SCALE GENOMIC DNA]</scope>
    <source>
        <strain evidence="3">DSM 18247 / JCM 13945 / KWC4</strain>
    </source>
</reference>
<evidence type="ECO:0000256" key="1">
    <source>
        <dbReference type="SAM" id="SignalP"/>
    </source>
</evidence>
<evidence type="ECO:0000313" key="2">
    <source>
        <dbReference type="EMBL" id="AGA59668.1"/>
    </source>
</evidence>
<keyword evidence="1" id="KW-0732">Signal</keyword>
<dbReference type="KEGG" id="tco:Theco_3646"/>
<keyword evidence="3" id="KW-1185">Reference proteome</keyword>
<evidence type="ECO:0000313" key="3">
    <source>
        <dbReference type="Proteomes" id="UP000010795"/>
    </source>
</evidence>
<organism evidence="2 3">
    <name type="scientific">Thermobacillus composti (strain DSM 18247 / JCM 13945 / KWC4)</name>
    <dbReference type="NCBI Taxonomy" id="717605"/>
    <lineage>
        <taxon>Bacteria</taxon>
        <taxon>Bacillati</taxon>
        <taxon>Bacillota</taxon>
        <taxon>Bacilli</taxon>
        <taxon>Bacillales</taxon>
        <taxon>Paenibacillaceae</taxon>
        <taxon>Thermobacillus</taxon>
    </lineage>
</organism>
<dbReference type="HOGENOM" id="CLU_064246_0_0_9"/>
<dbReference type="EMBL" id="CP003255">
    <property type="protein sequence ID" value="AGA59668.1"/>
    <property type="molecule type" value="Genomic_DNA"/>
</dbReference>
<dbReference type="AlphaFoldDB" id="L0EHD3"/>
<sequence length="345" mass="38689">MLLAVLMAAALTLSACGKKTPVGEAMQNAWAASMKMKSYTFDGSFVIDELQLPSGDRGMALSYFDSLRDLSVSVRGAYVRDPLRMEMILKLKIPGDLAFTIEVPIILTADKMYARIPDIPLLPLGDAAGRFVEFDLAELAESTGEWLLPIDVETQRKLSVDMLNILMRHLDEEDYFRELKKDEVPGLPADLKADRYVRFGITQDNFESFIQALVDHIAPELIDLLLENEAYRSALMLTEDELRQAKDELAANDPDSLRNRLEELKDSLTIHELGITGAIQGDYMVYQAFKGKIEAAENGETTVVGFTFNIRYDNINRDVTFEHDIPSDAMSMEEFGQSLFSGFAF</sequence>
<evidence type="ECO:0008006" key="4">
    <source>
        <dbReference type="Google" id="ProtNLM"/>
    </source>
</evidence>
<accession>L0EHD3</accession>
<proteinExistence type="predicted"/>
<feature type="chain" id="PRO_5039395581" description="Lipoprotein" evidence="1">
    <location>
        <begin position="18"/>
        <end position="345"/>
    </location>
</feature>
<dbReference type="eggNOG" id="ENOG5032SP4">
    <property type="taxonomic scope" value="Bacteria"/>
</dbReference>
<dbReference type="STRING" id="717605.Theco_3646"/>
<dbReference type="Proteomes" id="UP000010795">
    <property type="component" value="Chromosome"/>
</dbReference>
<protein>
    <recommendedName>
        <fullName evidence="4">Lipoprotein</fullName>
    </recommendedName>
</protein>
<name>L0EHD3_THECK</name>
<gene>
    <name evidence="2" type="ordered locus">Theco_3646</name>
</gene>
<feature type="signal peptide" evidence="1">
    <location>
        <begin position="1"/>
        <end position="17"/>
    </location>
</feature>